<dbReference type="RefSeq" id="WP_200671360.1">
    <property type="nucleotide sequence ID" value="NZ_JACWCW010000061.1"/>
</dbReference>
<keyword evidence="3" id="KW-1185">Reference proteome</keyword>
<name>A0ABU9ZHQ5_9HYPH</name>
<comment type="caution">
    <text evidence="2">The sequence shown here is derived from an EMBL/GenBank/DDBJ whole genome shotgun (WGS) entry which is preliminary data.</text>
</comment>
<protein>
    <submittedName>
        <fullName evidence="2">Uncharacterized protein</fullName>
    </submittedName>
</protein>
<reference evidence="2 3" key="1">
    <citation type="journal article" date="2023" name="PLoS ONE">
        <title>Complete genome assembly of Hawai'i environmental nontuberculous mycobacteria reveals unexpected co-isolation with methylobacteria.</title>
        <authorList>
            <person name="Hendrix J."/>
            <person name="Epperson L.E."/>
            <person name="Tong E.I."/>
            <person name="Chan Y.L."/>
            <person name="Hasan N.A."/>
            <person name="Dawrs S.N."/>
            <person name="Norton G.J."/>
            <person name="Virdi R."/>
            <person name="Crooks J.L."/>
            <person name="Chan E.D."/>
            <person name="Honda J.R."/>
            <person name="Strong M."/>
        </authorList>
    </citation>
    <scope>NUCLEOTIDE SEQUENCE [LARGE SCALE GENOMIC DNA]</scope>
    <source>
        <strain evidence="2 3">NJH_HI01</strain>
    </source>
</reference>
<feature type="compositionally biased region" description="Pro residues" evidence="1">
    <location>
        <begin position="1"/>
        <end position="11"/>
    </location>
</feature>
<evidence type="ECO:0000313" key="3">
    <source>
        <dbReference type="Proteomes" id="UP001404845"/>
    </source>
</evidence>
<sequence length="58" mass="5681">MPETKPAPLPPADEEAGLPTPPSPGRLPLPNLPPAPPPAPPPADGPTAGDSTGDADTE</sequence>
<gene>
    <name evidence="2" type="ORF">PUR21_25675</name>
</gene>
<feature type="compositionally biased region" description="Pro residues" evidence="1">
    <location>
        <begin position="19"/>
        <end position="44"/>
    </location>
</feature>
<evidence type="ECO:0000256" key="1">
    <source>
        <dbReference type="SAM" id="MobiDB-lite"/>
    </source>
</evidence>
<accession>A0ABU9ZHQ5</accession>
<proteinExistence type="predicted"/>
<organism evidence="2 3">
    <name type="scientific">Methylorubrum rhodesianum</name>
    <dbReference type="NCBI Taxonomy" id="29427"/>
    <lineage>
        <taxon>Bacteria</taxon>
        <taxon>Pseudomonadati</taxon>
        <taxon>Pseudomonadota</taxon>
        <taxon>Alphaproteobacteria</taxon>
        <taxon>Hyphomicrobiales</taxon>
        <taxon>Methylobacteriaceae</taxon>
        <taxon>Methylorubrum</taxon>
    </lineage>
</organism>
<evidence type="ECO:0000313" key="2">
    <source>
        <dbReference type="EMBL" id="MEN3230978.1"/>
    </source>
</evidence>
<feature type="region of interest" description="Disordered" evidence="1">
    <location>
        <begin position="1"/>
        <end position="58"/>
    </location>
</feature>
<dbReference type="EMBL" id="JAQYXL010000001">
    <property type="protein sequence ID" value="MEN3230978.1"/>
    <property type="molecule type" value="Genomic_DNA"/>
</dbReference>
<dbReference type="Proteomes" id="UP001404845">
    <property type="component" value="Unassembled WGS sequence"/>
</dbReference>